<evidence type="ECO:0000313" key="3">
    <source>
        <dbReference type="Proteomes" id="UP000054324"/>
    </source>
</evidence>
<evidence type="ECO:0000256" key="1">
    <source>
        <dbReference type="SAM" id="MobiDB-lite"/>
    </source>
</evidence>
<dbReference type="AlphaFoldDB" id="A0A074Z4L7"/>
<dbReference type="CTD" id="20325167"/>
<dbReference type="KEGG" id="ovi:T265_10999"/>
<accession>A0A074Z4L7</accession>
<gene>
    <name evidence="2" type="ORF">T265_10999</name>
</gene>
<feature type="compositionally biased region" description="Polar residues" evidence="1">
    <location>
        <begin position="61"/>
        <end position="72"/>
    </location>
</feature>
<feature type="compositionally biased region" description="Polar residues" evidence="1">
    <location>
        <begin position="39"/>
        <end position="48"/>
    </location>
</feature>
<evidence type="ECO:0000313" key="2">
    <source>
        <dbReference type="EMBL" id="KER20467.1"/>
    </source>
</evidence>
<feature type="region of interest" description="Disordered" evidence="1">
    <location>
        <begin position="39"/>
        <end position="72"/>
    </location>
</feature>
<protein>
    <submittedName>
        <fullName evidence="2">Uncharacterized protein</fullName>
    </submittedName>
</protein>
<name>A0A074Z4L7_OPIVI</name>
<dbReference type="Proteomes" id="UP000054324">
    <property type="component" value="Unassembled WGS sequence"/>
</dbReference>
<keyword evidence="3" id="KW-1185">Reference proteome</keyword>
<dbReference type="GeneID" id="20325167"/>
<sequence>MNSEFEYASEAQFARWTDKKTIQQSGRAIVTTDRLAIMTTPSASNSRPKQVASELDAAANSRENTPSGNTSH</sequence>
<dbReference type="RefSeq" id="XP_009175797.1">
    <property type="nucleotide sequence ID" value="XM_009177533.1"/>
</dbReference>
<dbReference type="EMBL" id="KL597055">
    <property type="protein sequence ID" value="KER20467.1"/>
    <property type="molecule type" value="Genomic_DNA"/>
</dbReference>
<organism evidence="2 3">
    <name type="scientific">Opisthorchis viverrini</name>
    <name type="common">Southeast Asian liver fluke</name>
    <dbReference type="NCBI Taxonomy" id="6198"/>
    <lineage>
        <taxon>Eukaryota</taxon>
        <taxon>Metazoa</taxon>
        <taxon>Spiralia</taxon>
        <taxon>Lophotrochozoa</taxon>
        <taxon>Platyhelminthes</taxon>
        <taxon>Trematoda</taxon>
        <taxon>Digenea</taxon>
        <taxon>Opisthorchiida</taxon>
        <taxon>Opisthorchiata</taxon>
        <taxon>Opisthorchiidae</taxon>
        <taxon>Opisthorchis</taxon>
    </lineage>
</organism>
<reference evidence="2 3" key="1">
    <citation type="submission" date="2013-11" db="EMBL/GenBank/DDBJ databases">
        <title>Opisthorchis viverrini - life in the bile duct.</title>
        <authorList>
            <person name="Young N.D."/>
            <person name="Nagarajan N."/>
            <person name="Lin S.J."/>
            <person name="Korhonen P.K."/>
            <person name="Jex A.R."/>
            <person name="Hall R.S."/>
            <person name="Safavi-Hemami H."/>
            <person name="Kaewkong W."/>
            <person name="Bertrand D."/>
            <person name="Gao S."/>
            <person name="Seet Q."/>
            <person name="Wongkham S."/>
            <person name="Teh B.T."/>
            <person name="Wongkham C."/>
            <person name="Intapan P.M."/>
            <person name="Maleewong W."/>
            <person name="Yang X."/>
            <person name="Hu M."/>
            <person name="Wang Z."/>
            <person name="Hofmann A."/>
            <person name="Sternberg P.W."/>
            <person name="Tan P."/>
            <person name="Wang J."/>
            <person name="Gasser R.B."/>
        </authorList>
    </citation>
    <scope>NUCLEOTIDE SEQUENCE [LARGE SCALE GENOMIC DNA]</scope>
</reference>
<proteinExistence type="predicted"/>